<keyword evidence="10" id="KW-1185">Reference proteome</keyword>
<evidence type="ECO:0000256" key="8">
    <source>
        <dbReference type="RuleBase" id="RU363041"/>
    </source>
</evidence>
<sequence>MTESIDILAIIIVTLGIGVQAWIGLGFGLLSAPLLYFISPDYVPGPILLLGFVLSALVVLRNYQQMNWQRILPACLARIPGAWCGALLLASLPQNLVSILFGLSLLLAIQVTRSRVNLAPSSGVLSIAGFFSGLLGTATSVGGPPMAMAYQQSDRLTTRNDLALFFLITTPVSLIMLAINNYFSWQTFMLTLPLLPGVFLGYKLAGFVSRQFPGTNVKPLIIGLCTLAATGILLKGLWSSFA</sequence>
<dbReference type="GO" id="GO:0005886">
    <property type="term" value="C:plasma membrane"/>
    <property type="evidence" value="ECO:0007669"/>
    <property type="project" value="UniProtKB-SubCell"/>
</dbReference>
<evidence type="ECO:0000256" key="7">
    <source>
        <dbReference type="ARBA" id="ARBA00023136"/>
    </source>
</evidence>
<dbReference type="EMBL" id="JACJFM010000019">
    <property type="protein sequence ID" value="MBB1487786.1"/>
    <property type="molecule type" value="Genomic_DNA"/>
</dbReference>
<dbReference type="PANTHER" id="PTHR30269:SF37">
    <property type="entry name" value="MEMBRANE TRANSPORTER PROTEIN"/>
    <property type="match status" value="1"/>
</dbReference>
<feature type="transmembrane region" description="Helical" evidence="8">
    <location>
        <begin position="7"/>
        <end position="30"/>
    </location>
</feature>
<organism evidence="9 10">
    <name type="scientific">Oceanospirillum sediminis</name>
    <dbReference type="NCBI Taxonomy" id="2760088"/>
    <lineage>
        <taxon>Bacteria</taxon>
        <taxon>Pseudomonadati</taxon>
        <taxon>Pseudomonadota</taxon>
        <taxon>Gammaproteobacteria</taxon>
        <taxon>Oceanospirillales</taxon>
        <taxon>Oceanospirillaceae</taxon>
        <taxon>Oceanospirillum</taxon>
    </lineage>
</organism>
<dbReference type="Pfam" id="PF01925">
    <property type="entry name" value="TauE"/>
    <property type="match status" value="1"/>
</dbReference>
<accession>A0A839IUJ0</accession>
<proteinExistence type="inferred from homology"/>
<keyword evidence="3" id="KW-0813">Transport</keyword>
<feature type="transmembrane region" description="Helical" evidence="8">
    <location>
        <begin position="124"/>
        <end position="142"/>
    </location>
</feature>
<name>A0A839IUJ0_9GAMM</name>
<keyword evidence="5 8" id="KW-0812">Transmembrane</keyword>
<gene>
    <name evidence="9" type="ORF">H4O21_14335</name>
</gene>
<dbReference type="AlphaFoldDB" id="A0A839IUJ0"/>
<evidence type="ECO:0000256" key="1">
    <source>
        <dbReference type="ARBA" id="ARBA00004651"/>
    </source>
</evidence>
<dbReference type="Proteomes" id="UP000565262">
    <property type="component" value="Unassembled WGS sequence"/>
</dbReference>
<evidence type="ECO:0000256" key="2">
    <source>
        <dbReference type="ARBA" id="ARBA00009142"/>
    </source>
</evidence>
<evidence type="ECO:0000313" key="10">
    <source>
        <dbReference type="Proteomes" id="UP000565262"/>
    </source>
</evidence>
<dbReference type="PANTHER" id="PTHR30269">
    <property type="entry name" value="TRANSMEMBRANE PROTEIN YFCA"/>
    <property type="match status" value="1"/>
</dbReference>
<evidence type="ECO:0000256" key="6">
    <source>
        <dbReference type="ARBA" id="ARBA00022989"/>
    </source>
</evidence>
<keyword evidence="4 8" id="KW-1003">Cell membrane</keyword>
<evidence type="ECO:0000256" key="4">
    <source>
        <dbReference type="ARBA" id="ARBA00022475"/>
    </source>
</evidence>
<keyword evidence="6 8" id="KW-1133">Transmembrane helix</keyword>
<protein>
    <recommendedName>
        <fullName evidence="8">Probable membrane transporter protein</fullName>
    </recommendedName>
</protein>
<dbReference type="RefSeq" id="WP_182809567.1">
    <property type="nucleotide sequence ID" value="NZ_JACJFM010000019.1"/>
</dbReference>
<feature type="transmembrane region" description="Helical" evidence="8">
    <location>
        <begin position="96"/>
        <end position="112"/>
    </location>
</feature>
<comment type="subcellular location">
    <subcellularLocation>
        <location evidence="1 8">Cell membrane</location>
        <topology evidence="1 8">Multi-pass membrane protein</topology>
    </subcellularLocation>
</comment>
<keyword evidence="7 8" id="KW-0472">Membrane</keyword>
<dbReference type="InterPro" id="IPR052017">
    <property type="entry name" value="TSUP"/>
</dbReference>
<evidence type="ECO:0000256" key="5">
    <source>
        <dbReference type="ARBA" id="ARBA00022692"/>
    </source>
</evidence>
<feature type="transmembrane region" description="Helical" evidence="8">
    <location>
        <begin position="42"/>
        <end position="60"/>
    </location>
</feature>
<evidence type="ECO:0000256" key="3">
    <source>
        <dbReference type="ARBA" id="ARBA00022448"/>
    </source>
</evidence>
<comment type="similarity">
    <text evidence="2 8">Belongs to the 4-toluene sulfonate uptake permease (TSUP) (TC 2.A.102) family.</text>
</comment>
<dbReference type="InterPro" id="IPR002781">
    <property type="entry name" value="TM_pro_TauE-like"/>
</dbReference>
<comment type="caution">
    <text evidence="9">The sequence shown here is derived from an EMBL/GenBank/DDBJ whole genome shotgun (WGS) entry which is preliminary data.</text>
</comment>
<feature type="transmembrane region" description="Helical" evidence="8">
    <location>
        <begin position="220"/>
        <end position="238"/>
    </location>
</feature>
<feature type="transmembrane region" description="Helical" evidence="8">
    <location>
        <begin position="190"/>
        <end position="208"/>
    </location>
</feature>
<feature type="transmembrane region" description="Helical" evidence="8">
    <location>
        <begin position="162"/>
        <end position="183"/>
    </location>
</feature>
<reference evidence="9 10" key="1">
    <citation type="submission" date="2020-08" db="EMBL/GenBank/DDBJ databases">
        <title>Oceanospirillum sp. nov. isolated from marine sediment.</title>
        <authorList>
            <person name="Ji X."/>
        </authorList>
    </citation>
    <scope>NUCLEOTIDE SEQUENCE [LARGE SCALE GENOMIC DNA]</scope>
    <source>
        <strain evidence="9 10">D5</strain>
    </source>
</reference>
<evidence type="ECO:0000313" key="9">
    <source>
        <dbReference type="EMBL" id="MBB1487786.1"/>
    </source>
</evidence>